<dbReference type="Gene3D" id="3.90.70.200">
    <property type="entry name" value="Plus-3 domain"/>
    <property type="match status" value="1"/>
</dbReference>
<dbReference type="Gene3D" id="3.30.40.10">
    <property type="entry name" value="Zinc/RING finger domain, C3HC4 (zinc finger)"/>
    <property type="match status" value="1"/>
</dbReference>
<dbReference type="Pfam" id="PF03126">
    <property type="entry name" value="Plus-3"/>
    <property type="match status" value="1"/>
</dbReference>
<protein>
    <submittedName>
        <fullName evidence="9">Uncharacterized protein At5g08430</fullName>
    </submittedName>
</protein>
<dbReference type="InterPro" id="IPR055198">
    <property type="entry name" value="NSD_PHD"/>
</dbReference>
<organism evidence="8 9">
    <name type="scientific">Ziziphus jujuba</name>
    <name type="common">Chinese jujube</name>
    <name type="synonym">Ziziphus sativa</name>
    <dbReference type="NCBI Taxonomy" id="326968"/>
    <lineage>
        <taxon>Eukaryota</taxon>
        <taxon>Viridiplantae</taxon>
        <taxon>Streptophyta</taxon>
        <taxon>Embryophyta</taxon>
        <taxon>Tracheophyta</taxon>
        <taxon>Spermatophyta</taxon>
        <taxon>Magnoliopsida</taxon>
        <taxon>eudicotyledons</taxon>
        <taxon>Gunneridae</taxon>
        <taxon>Pentapetalae</taxon>
        <taxon>rosids</taxon>
        <taxon>fabids</taxon>
        <taxon>Rosales</taxon>
        <taxon>Rhamnaceae</taxon>
        <taxon>Paliureae</taxon>
        <taxon>Ziziphus</taxon>
    </lineage>
</organism>
<dbReference type="CDD" id="cd15568">
    <property type="entry name" value="PHD5_NSD"/>
    <property type="match status" value="1"/>
</dbReference>
<dbReference type="SMART" id="SM00719">
    <property type="entry name" value="Plus3"/>
    <property type="match status" value="1"/>
</dbReference>
<reference evidence="9" key="1">
    <citation type="submission" date="2025-08" db="UniProtKB">
        <authorList>
            <consortium name="RefSeq"/>
        </authorList>
    </citation>
    <scope>IDENTIFICATION</scope>
    <source>
        <tissue evidence="9">Seedling</tissue>
    </source>
</reference>
<dbReference type="Proteomes" id="UP001652623">
    <property type="component" value="Chromosome 7"/>
</dbReference>
<dbReference type="InterPro" id="IPR045894">
    <property type="entry name" value="At5g08430-like"/>
</dbReference>
<dbReference type="PROSITE" id="PS51360">
    <property type="entry name" value="PLUS3"/>
    <property type="match status" value="1"/>
</dbReference>
<feature type="compositionally biased region" description="Polar residues" evidence="4">
    <location>
        <begin position="566"/>
        <end position="599"/>
    </location>
</feature>
<feature type="domain" description="DM2" evidence="7">
    <location>
        <begin position="231"/>
        <end position="314"/>
    </location>
</feature>
<feature type="compositionally biased region" description="Basic and acidic residues" evidence="4">
    <location>
        <begin position="705"/>
        <end position="715"/>
    </location>
</feature>
<keyword evidence="1" id="KW-0479">Metal-binding</keyword>
<dbReference type="Pfam" id="PF25980">
    <property type="entry name" value="NERD_plant"/>
    <property type="match status" value="1"/>
</dbReference>
<feature type="region of interest" description="Disordered" evidence="4">
    <location>
        <begin position="566"/>
        <end position="603"/>
    </location>
</feature>
<evidence type="ECO:0000256" key="3">
    <source>
        <dbReference type="ARBA" id="ARBA00022833"/>
    </source>
</evidence>
<dbReference type="Gene3D" id="1.10.245.10">
    <property type="entry name" value="SWIB/MDM2 domain"/>
    <property type="match status" value="1"/>
</dbReference>
<evidence type="ECO:0000256" key="2">
    <source>
        <dbReference type="ARBA" id="ARBA00022771"/>
    </source>
</evidence>
<dbReference type="PANTHER" id="PTHR46851">
    <property type="entry name" value="OS01G0884500 PROTEIN"/>
    <property type="match status" value="1"/>
</dbReference>
<dbReference type="CDD" id="cd10567">
    <property type="entry name" value="SWIB-MDM2_like"/>
    <property type="match status" value="1"/>
</dbReference>
<keyword evidence="8" id="KW-1185">Reference proteome</keyword>
<dbReference type="InterPro" id="IPR035445">
    <property type="entry name" value="GYF-like_dom_sf"/>
</dbReference>
<evidence type="ECO:0000256" key="1">
    <source>
        <dbReference type="ARBA" id="ARBA00022723"/>
    </source>
</evidence>
<evidence type="ECO:0000313" key="9">
    <source>
        <dbReference type="RefSeq" id="XP_048334735.2"/>
    </source>
</evidence>
<dbReference type="InterPro" id="IPR036128">
    <property type="entry name" value="Plus3-like_sf"/>
</dbReference>
<dbReference type="SMART" id="SM00444">
    <property type="entry name" value="GYF"/>
    <property type="match status" value="2"/>
</dbReference>
<dbReference type="InterPro" id="IPR003169">
    <property type="entry name" value="GYF"/>
</dbReference>
<feature type="domain" description="GYF" evidence="5">
    <location>
        <begin position="736"/>
        <end position="790"/>
    </location>
</feature>
<feature type="compositionally biased region" description="Basic residues" evidence="4">
    <location>
        <begin position="209"/>
        <end position="222"/>
    </location>
</feature>
<feature type="region of interest" description="Disordered" evidence="4">
    <location>
        <begin position="673"/>
        <end position="715"/>
    </location>
</feature>
<name>A0ABM3ISP8_ZIZJJ</name>
<proteinExistence type="predicted"/>
<dbReference type="Pfam" id="PF02201">
    <property type="entry name" value="SWIB"/>
    <property type="match status" value="1"/>
</dbReference>
<keyword evidence="3" id="KW-0862">Zinc</keyword>
<dbReference type="InterPro" id="IPR004343">
    <property type="entry name" value="Plus-3_dom"/>
</dbReference>
<evidence type="ECO:0000259" key="7">
    <source>
        <dbReference type="PROSITE" id="PS51925"/>
    </source>
</evidence>
<dbReference type="InterPro" id="IPR058668">
    <property type="entry name" value="NERD_dom"/>
</dbReference>
<dbReference type="InterPro" id="IPR019786">
    <property type="entry name" value="Zinc_finger_PHD-type_CS"/>
</dbReference>
<dbReference type="InterPro" id="IPR036885">
    <property type="entry name" value="SWIB_MDM2_dom_sf"/>
</dbReference>
<feature type="compositionally biased region" description="Basic and acidic residues" evidence="4">
    <location>
        <begin position="197"/>
        <end position="208"/>
    </location>
</feature>
<dbReference type="PANTHER" id="PTHR46851:SF23">
    <property type="entry name" value="SWIB_MDM2 DOMAIN-CONTAINING PROTEIN"/>
    <property type="match status" value="1"/>
</dbReference>
<dbReference type="RefSeq" id="XP_048334735.2">
    <property type="nucleotide sequence ID" value="XM_048478778.2"/>
</dbReference>
<dbReference type="InterPro" id="IPR001965">
    <property type="entry name" value="Znf_PHD"/>
</dbReference>
<dbReference type="GeneID" id="107405719"/>
<dbReference type="InterPro" id="IPR003121">
    <property type="entry name" value="SWIB_MDM2_domain"/>
</dbReference>
<dbReference type="SUPFAM" id="SSF47592">
    <property type="entry name" value="SWIB/MDM2 domain"/>
    <property type="match status" value="1"/>
</dbReference>
<dbReference type="InterPro" id="IPR013083">
    <property type="entry name" value="Znf_RING/FYVE/PHD"/>
</dbReference>
<evidence type="ECO:0000259" key="6">
    <source>
        <dbReference type="PROSITE" id="PS51360"/>
    </source>
</evidence>
<dbReference type="PROSITE" id="PS51925">
    <property type="entry name" value="SWIB_MDM2"/>
    <property type="match status" value="1"/>
</dbReference>
<dbReference type="Gene3D" id="3.30.1490.40">
    <property type="match status" value="2"/>
</dbReference>
<dbReference type="SMART" id="SM00249">
    <property type="entry name" value="PHD"/>
    <property type="match status" value="1"/>
</dbReference>
<dbReference type="InterPro" id="IPR011011">
    <property type="entry name" value="Znf_FYVE_PHD"/>
</dbReference>
<dbReference type="SUPFAM" id="SSF57903">
    <property type="entry name" value="FYVE/PHD zinc finger"/>
    <property type="match status" value="1"/>
</dbReference>
<feature type="region of interest" description="Disordered" evidence="4">
    <location>
        <begin position="187"/>
        <end position="222"/>
    </location>
</feature>
<evidence type="ECO:0000259" key="5">
    <source>
        <dbReference type="PROSITE" id="PS50829"/>
    </source>
</evidence>
<feature type="domain" description="Plus3" evidence="6">
    <location>
        <begin position="367"/>
        <end position="495"/>
    </location>
</feature>
<dbReference type="Pfam" id="PF22908">
    <property type="entry name" value="PHD_NSD"/>
    <property type="match status" value="1"/>
</dbReference>
<evidence type="ECO:0000256" key="4">
    <source>
        <dbReference type="SAM" id="MobiDB-lite"/>
    </source>
</evidence>
<dbReference type="PROSITE" id="PS01359">
    <property type="entry name" value="ZF_PHD_1"/>
    <property type="match status" value="1"/>
</dbReference>
<feature type="domain" description="GYF" evidence="5">
    <location>
        <begin position="843"/>
        <end position="897"/>
    </location>
</feature>
<dbReference type="PROSITE" id="PS50829">
    <property type="entry name" value="GYF"/>
    <property type="match status" value="2"/>
</dbReference>
<sequence>MPRKRKNLNKEEICEDFCFSCKDGGLLVVCDSRNCLKAYHPACVERDDLLIETGEHWICNWHSCFSCQKKAKFQCFCCPQAVCGRCFVDVEFAHVRGNKGFCKNCLALALLIDEGKGVDSDGGKVDFNNRDTYEFFFKEYLERIKDKEGLTWERIHCSANSMKDKNYRCEFGSNEISKMEEYICESEEENDLDESDYDKLEEPEEYKPHGKKNTSKKKIGMMKEKGKKSKRTKFIGWGSQPLIEFLASIGQGTSKQLSQYDVTTIVTNYCIENKLFHSEKKKKIICDARLQCLLGRKSLNKNSIYNLLTAHFAENFEQSEEDDFGSSSEHKDGGLLGACKSQRKLKKRREDQKMKETEELSKSSFASIIAENIQLVYLKRSLVEQLLKEPKTFVTKVVGSFVRVKSEPNDYLQSNSHQLLQVKGVNRLKNSEMNEEILLELSNSLKNVPICKLSDDNFCEEECKDLHQRMNAGLLKKPTVVELEEKARSLHEDITKHWIAKEITLLQKQIERANEKGWRREIAEYIGRKLLLQSPSEQSRLLEKLPGVIADVVEIEPVFDNSFTKVKQGPNSLPESPVGQASQTLSTNLGSESNSSPNGRTDVAETKHQCNVELPQESHISVEVDLPQESHISDYEVQSDLRRKRHHPVSEIKKSCSKSLFMEEVQERPLSFASESQSSVIPEKQHQGDSDIGEWKNQPTGIQKEQVENKSSKSVELDELSDHDLDHEDVHENPTRAVWYSLGPHDEVMGPYSMSMLKQWCDTTSYEMKYKVWKAGQSQEEAIFLTDAIHRFGSDIGGKGTEQPNEIQMEDMENKSSKSVKLIELSDSDEDGDCEVAHESPTCAVWHYLGPHGQIMGPYSMEMLKRWRDSSSYEMKYKVWKKGQSQKDAIFLNDAIRWAFCNS</sequence>
<evidence type="ECO:0000313" key="8">
    <source>
        <dbReference type="Proteomes" id="UP001652623"/>
    </source>
</evidence>
<keyword evidence="2" id="KW-0863">Zinc-finger</keyword>
<accession>A0ABM3ISP8</accession>
<feature type="compositionally biased region" description="Acidic residues" evidence="4">
    <location>
        <begin position="187"/>
        <end position="196"/>
    </location>
</feature>
<gene>
    <name evidence="9" type="primary">LOC107405719</name>
</gene>
<dbReference type="SUPFAM" id="SSF159042">
    <property type="entry name" value="Plus3-like"/>
    <property type="match status" value="1"/>
</dbReference>
<dbReference type="SUPFAM" id="SSF55277">
    <property type="entry name" value="GYF domain"/>
    <property type="match status" value="2"/>
</dbReference>